<dbReference type="Gene3D" id="1.25.40.10">
    <property type="entry name" value="Tetratricopeptide repeat domain"/>
    <property type="match status" value="1"/>
</dbReference>
<dbReference type="InterPro" id="IPR011990">
    <property type="entry name" value="TPR-like_helical_dom_sf"/>
</dbReference>
<protein>
    <submittedName>
        <fullName evidence="1">31013_t:CDS:1</fullName>
    </submittedName>
</protein>
<gene>
    <name evidence="1" type="ORF">GMARGA_LOCUS4856</name>
</gene>
<dbReference type="Proteomes" id="UP000789901">
    <property type="component" value="Unassembled WGS sequence"/>
</dbReference>
<accession>A0ABN7UBR2</accession>
<comment type="caution">
    <text evidence="1">The sequence shown here is derived from an EMBL/GenBank/DDBJ whole genome shotgun (WGS) entry which is preliminary data.</text>
</comment>
<reference evidence="1 2" key="1">
    <citation type="submission" date="2021-06" db="EMBL/GenBank/DDBJ databases">
        <authorList>
            <person name="Kallberg Y."/>
            <person name="Tangrot J."/>
            <person name="Rosling A."/>
        </authorList>
    </citation>
    <scope>NUCLEOTIDE SEQUENCE [LARGE SCALE GENOMIC DNA]</scope>
    <source>
        <strain evidence="1 2">120-4 pot B 10/14</strain>
    </source>
</reference>
<dbReference type="SUPFAM" id="SSF48452">
    <property type="entry name" value="TPR-like"/>
    <property type="match status" value="1"/>
</dbReference>
<evidence type="ECO:0000313" key="2">
    <source>
        <dbReference type="Proteomes" id="UP000789901"/>
    </source>
</evidence>
<evidence type="ECO:0000313" key="1">
    <source>
        <dbReference type="EMBL" id="CAG8557532.1"/>
    </source>
</evidence>
<organism evidence="1 2">
    <name type="scientific">Gigaspora margarita</name>
    <dbReference type="NCBI Taxonomy" id="4874"/>
    <lineage>
        <taxon>Eukaryota</taxon>
        <taxon>Fungi</taxon>
        <taxon>Fungi incertae sedis</taxon>
        <taxon>Mucoromycota</taxon>
        <taxon>Glomeromycotina</taxon>
        <taxon>Glomeromycetes</taxon>
        <taxon>Diversisporales</taxon>
        <taxon>Gigasporaceae</taxon>
        <taxon>Gigaspora</taxon>
    </lineage>
</organism>
<dbReference type="EMBL" id="CAJVQB010001968">
    <property type="protein sequence ID" value="CAG8557532.1"/>
    <property type="molecule type" value="Genomic_DNA"/>
</dbReference>
<sequence length="595" mass="71073">MGRFTPSPSVFNTTSEIDEYILQTIGTDVSPDRIQYSWLSFANLYFKVGDYSKTEKYLLELLRLRSYDYEANDLLGTVYRRQGKLEAALEFYESDNALQQRALDVAELCILLARKVKDETEVKKFTEKSLFWIERTRQVNKKYIPRAVQLLYKTYAIIIRHAEKQSDRRGCLKHRDRSTPATSIQWIDDTVKNLLTVEDTFIDPAFHIILSKALLKQLDHQRVWKHVLQRRYNFVDSLEWNLFVKNTFPKLRKLAIVESVKELLHESTELIFFACDNVVRLSLKLKPRDESGRLVKEFSDIIKSWETPPSQNHQVVEKWTRYRQEYQSRSLRHDGYFQLKLASSDLSNFKFQTSKTVQKNQEHLCAAYLKFKTCLNFRRETFRDPNRPITHFIYLMCQRISDVSHQLLVLLHCFDYAWLNKSDSATHVLKQCTQYEEDVRQNFVLPSYDRLLKELDQNIGNNRMTELSTLKWFVRMAYQIDKIAFCAPYDLDRFLTVSAWYMESGVLREWLQNIFPRLQEYPEECWKPRESQRKFWRTLLSWYGKNDPDKRIYTSDLMSNEEFSQCIKEIRGDIDLHDDCDYNDQTEMETHFFVL</sequence>
<keyword evidence="2" id="KW-1185">Reference proteome</keyword>
<proteinExistence type="predicted"/>
<name>A0ABN7UBR2_GIGMA</name>